<comment type="subcellular location">
    <subcellularLocation>
        <location evidence="1">Mitochondrion membrane</location>
    </subcellularLocation>
</comment>
<dbReference type="GO" id="GO:0045259">
    <property type="term" value="C:proton-transporting ATP synthase complex"/>
    <property type="evidence" value="ECO:0007669"/>
    <property type="project" value="UniProtKB-KW"/>
</dbReference>
<evidence type="ECO:0000313" key="11">
    <source>
        <dbReference type="EMBL" id="ABO26664.1"/>
    </source>
</evidence>
<reference evidence="11" key="1">
    <citation type="submission" date="2006-10" db="EMBL/GenBank/DDBJ databases">
        <title>Novel gene discovery from Haliotis discus discus by normalized cDNA library analysis.</title>
        <authorList>
            <person name="Kang H.-S."/>
            <person name="De Zoysa M."/>
            <person name="Lee J."/>
        </authorList>
    </citation>
    <scope>NUCLEOTIDE SEQUENCE</scope>
</reference>
<keyword evidence="4" id="KW-0138">CF(0)</keyword>
<keyword evidence="10" id="KW-1133">Transmembrane helix</keyword>
<proteinExistence type="evidence at transcript level"/>
<keyword evidence="3" id="KW-0813">Transport</keyword>
<evidence type="ECO:0000256" key="2">
    <source>
        <dbReference type="ARBA" id="ARBA00005895"/>
    </source>
</evidence>
<dbReference type="PANTHER" id="PTHR13080">
    <property type="entry name" value="ATP SYNTHASE F CHAIN, MITOCHONDRIAL-RELATED"/>
    <property type="match status" value="1"/>
</dbReference>
<evidence type="ECO:0000256" key="9">
    <source>
        <dbReference type="ARBA" id="ARBA00023310"/>
    </source>
</evidence>
<sequence length="107" mass="12303">MGAGEYPPEYNPRVHGPYVPGRFYGKKDIPLGDVKLGEVGSWISRRSFSPQGMFAALSRANWRWAEKYLLVKRGSVAPLVQVCVGLSVFYYFLQYRGHTNHRHTKYH</sequence>
<dbReference type="Pfam" id="PF10206">
    <property type="entry name" value="WRW"/>
    <property type="match status" value="1"/>
</dbReference>
<dbReference type="EMBL" id="EF103406">
    <property type="protein sequence ID" value="ABO26664.1"/>
    <property type="molecule type" value="mRNA"/>
</dbReference>
<comment type="similarity">
    <text evidence="2">Belongs to the ATPase F chain family.</text>
</comment>
<keyword evidence="8 10" id="KW-0472">Membrane</keyword>
<keyword evidence="7" id="KW-0496">Mitochondrion</keyword>
<evidence type="ECO:0000256" key="7">
    <source>
        <dbReference type="ARBA" id="ARBA00023128"/>
    </source>
</evidence>
<keyword evidence="9" id="KW-0066">ATP synthesis</keyword>
<dbReference type="AlphaFoldDB" id="B6RB60"/>
<keyword evidence="5" id="KW-0375">Hydrogen ion transport</keyword>
<dbReference type="GO" id="GO:0042776">
    <property type="term" value="P:proton motive force-driven mitochondrial ATP synthesis"/>
    <property type="evidence" value="ECO:0007669"/>
    <property type="project" value="TreeGrafter"/>
</dbReference>
<evidence type="ECO:0000256" key="8">
    <source>
        <dbReference type="ARBA" id="ARBA00023136"/>
    </source>
</evidence>
<keyword evidence="6" id="KW-0406">Ion transport</keyword>
<evidence type="ECO:0000256" key="5">
    <source>
        <dbReference type="ARBA" id="ARBA00022781"/>
    </source>
</evidence>
<dbReference type="PANTHER" id="PTHR13080:SF20">
    <property type="entry name" value="ATP SYNTHASE SUBUNIT F, MITOCHONDRIAL-RELATED"/>
    <property type="match status" value="1"/>
</dbReference>
<evidence type="ECO:0000256" key="10">
    <source>
        <dbReference type="SAM" id="Phobius"/>
    </source>
</evidence>
<name>B6RB60_HALDI</name>
<feature type="transmembrane region" description="Helical" evidence="10">
    <location>
        <begin position="76"/>
        <end position="93"/>
    </location>
</feature>
<evidence type="ECO:0000256" key="4">
    <source>
        <dbReference type="ARBA" id="ARBA00022547"/>
    </source>
</evidence>
<keyword evidence="10" id="KW-0812">Transmembrane</keyword>
<evidence type="ECO:0000256" key="6">
    <source>
        <dbReference type="ARBA" id="ARBA00023065"/>
    </source>
</evidence>
<dbReference type="InterPro" id="IPR019344">
    <property type="entry name" value="F1F0-ATPsyn_F_prd"/>
</dbReference>
<dbReference type="GO" id="GO:0046933">
    <property type="term" value="F:proton-transporting ATP synthase activity, rotational mechanism"/>
    <property type="evidence" value="ECO:0007669"/>
    <property type="project" value="TreeGrafter"/>
</dbReference>
<dbReference type="GO" id="GO:0031966">
    <property type="term" value="C:mitochondrial membrane"/>
    <property type="evidence" value="ECO:0007669"/>
    <property type="project" value="UniProtKB-SubCell"/>
</dbReference>
<accession>B6RB60</accession>
<evidence type="ECO:0000256" key="3">
    <source>
        <dbReference type="ARBA" id="ARBA00022448"/>
    </source>
</evidence>
<organism evidence="11">
    <name type="scientific">Haliotis discus discus</name>
    <name type="common">disc abalone</name>
    <dbReference type="NCBI Taxonomy" id="91233"/>
    <lineage>
        <taxon>Eukaryota</taxon>
        <taxon>Metazoa</taxon>
        <taxon>Spiralia</taxon>
        <taxon>Lophotrochozoa</taxon>
        <taxon>Mollusca</taxon>
        <taxon>Gastropoda</taxon>
        <taxon>Vetigastropoda</taxon>
        <taxon>Lepetellida</taxon>
        <taxon>Haliotoidea</taxon>
        <taxon>Haliotidae</taxon>
        <taxon>Haliotis</taxon>
    </lineage>
</organism>
<evidence type="ECO:0000256" key="1">
    <source>
        <dbReference type="ARBA" id="ARBA00004325"/>
    </source>
</evidence>
<protein>
    <submittedName>
        <fullName evidence="11">Putative mitochondrial ATP synthase F chain</fullName>
    </submittedName>
</protein>